<evidence type="ECO:0000259" key="1">
    <source>
        <dbReference type="Pfam" id="PF03235"/>
    </source>
</evidence>
<reference evidence="2 3" key="1">
    <citation type="journal article" date="2013" name="Antonie Van Leeuwenhoek">
        <title>Echinimonas agarilytica gen. nov., sp. nov., a new gammaproteobacterium isolated from the sea urchin Strongylocentrotus intermedius.</title>
        <authorList>
            <person name="Nedashkovskaya O.I."/>
            <person name="Stenkova A.M."/>
            <person name="Zhukova N.V."/>
            <person name="Van Trappen S."/>
            <person name="Lee J.S."/>
            <person name="Kim S.B."/>
        </authorList>
    </citation>
    <scope>NUCLEOTIDE SEQUENCE [LARGE SCALE GENOMIC DNA]</scope>
    <source>
        <strain evidence="2 3">KMM 6351</strain>
    </source>
</reference>
<evidence type="ECO:0000313" key="3">
    <source>
        <dbReference type="Proteomes" id="UP001165393"/>
    </source>
</evidence>
<feature type="domain" description="GmrSD restriction endonucleases N-terminal" evidence="1">
    <location>
        <begin position="41"/>
        <end position="180"/>
    </location>
</feature>
<accession>A0AA41W852</accession>
<dbReference type="InterPro" id="IPR004919">
    <property type="entry name" value="GmrSD_N"/>
</dbReference>
<sequence length="359" mass="41674">MIEKYNEEIEGLEFDEDDSLGEYPIDTVLIRNENRTVFDVVRRIGKGGYVMDPDFQRDFIWDEEKQSKLIESVLMRIPLPVFYLAENREGHMIVVDGLQRLSTFQRFCNDELKLKLPNQELLHGKRFSDLSPKLQNRVEDCNLILYLIDPKVPTQALLDIFDRVNSGEPLSRQQMRNCLFMGASTKLLRQKASTKIFKKATGKSLKPEKMRDRELINRFFAFKCLGVSEYKGGMDDFLERSLEAINKMWESDIVELADSFDLAMANNLEVFGKHAFRKHTNPNHARSVINASLWDVMSVSLSNHSESEVKNNAGSIQQGFYELMNNYRFHDAITLGTNQVGRVKDRFHLVQEMLERVME</sequence>
<dbReference type="Pfam" id="PF03235">
    <property type="entry name" value="GmrSD_N"/>
    <property type="match status" value="1"/>
</dbReference>
<keyword evidence="3" id="KW-1185">Reference proteome</keyword>
<organism evidence="2 3">
    <name type="scientific">Echinimonas agarilytica</name>
    <dbReference type="NCBI Taxonomy" id="1215918"/>
    <lineage>
        <taxon>Bacteria</taxon>
        <taxon>Pseudomonadati</taxon>
        <taxon>Pseudomonadota</taxon>
        <taxon>Gammaproteobacteria</taxon>
        <taxon>Alteromonadales</taxon>
        <taxon>Echinimonadaceae</taxon>
        <taxon>Echinimonas</taxon>
    </lineage>
</organism>
<name>A0AA41W852_9GAMM</name>
<evidence type="ECO:0000313" key="2">
    <source>
        <dbReference type="EMBL" id="MCM2680955.1"/>
    </source>
</evidence>
<comment type="caution">
    <text evidence="2">The sequence shown here is derived from an EMBL/GenBank/DDBJ whole genome shotgun (WGS) entry which is preliminary data.</text>
</comment>
<dbReference type="AlphaFoldDB" id="A0AA41W852"/>
<protein>
    <submittedName>
        <fullName evidence="2">DUF262 domain-containing protein</fullName>
    </submittedName>
</protein>
<dbReference type="EMBL" id="JAMQGP010000008">
    <property type="protein sequence ID" value="MCM2680955.1"/>
    <property type="molecule type" value="Genomic_DNA"/>
</dbReference>
<proteinExistence type="predicted"/>
<dbReference type="PANTHER" id="PTHR39639">
    <property type="entry name" value="CHROMOSOME 16, WHOLE GENOME SHOTGUN SEQUENCE"/>
    <property type="match status" value="1"/>
</dbReference>
<dbReference type="PANTHER" id="PTHR39639:SF1">
    <property type="entry name" value="DUF262 DOMAIN-CONTAINING PROTEIN"/>
    <property type="match status" value="1"/>
</dbReference>
<dbReference type="RefSeq" id="WP_251262432.1">
    <property type="nucleotide sequence ID" value="NZ_JAMQGP010000008.1"/>
</dbReference>
<gene>
    <name evidence="2" type="ORF">NAF29_14965</name>
</gene>
<dbReference type="Proteomes" id="UP001165393">
    <property type="component" value="Unassembled WGS sequence"/>
</dbReference>